<sequence length="269" mass="29776">MKIQNQSMIAFSMNRYQKNETKIQKTLDKLASGLDIQKSADNASGLVVSETMRAQIRGISQAQKNMQDGLSVLEVTDEGLNHVNGLLQRARELSVMAANDTLTHEDRQAAQIELEELMNGINDTAEKLEFNTKKILGENAPLVLMVGANPGQQIKIDLVKTDTDALGLNGASLLDQNDAENLITKIDNAITKVSLDLTRVGAHYEAIEHHIRNAHIYEKNMTTSFSMLKDADMGKEMLSLTSAEIRQKSDQILVSTVNQNARDILNLFK</sequence>
<dbReference type="PANTHER" id="PTHR42792">
    <property type="entry name" value="FLAGELLIN"/>
    <property type="match status" value="1"/>
</dbReference>
<dbReference type="Gene3D" id="6.10.10.10">
    <property type="entry name" value="Flagellar export chaperone, C-terminal domain"/>
    <property type="match status" value="1"/>
</dbReference>
<evidence type="ECO:0000259" key="6">
    <source>
        <dbReference type="Pfam" id="PF00700"/>
    </source>
</evidence>
<keyword evidence="7" id="KW-0282">Flagellum</keyword>
<dbReference type="Pfam" id="PF00700">
    <property type="entry name" value="Flagellin_C"/>
    <property type="match status" value="1"/>
</dbReference>
<comment type="similarity">
    <text evidence="1 4">Belongs to the bacterial flagellin family.</text>
</comment>
<dbReference type="InterPro" id="IPR042187">
    <property type="entry name" value="Flagellin_C_sub2"/>
</dbReference>
<feature type="domain" description="Flagellin N-terminal" evidence="5">
    <location>
        <begin position="7"/>
        <end position="138"/>
    </location>
</feature>
<keyword evidence="7" id="KW-0966">Cell projection</keyword>
<keyword evidence="8" id="KW-1185">Reference proteome</keyword>
<dbReference type="RefSeq" id="WP_338751540.1">
    <property type="nucleotide sequence ID" value="NZ_CP147404.1"/>
</dbReference>
<protein>
    <recommendedName>
        <fullName evidence="2 4">Flagellin</fullName>
    </recommendedName>
</protein>
<dbReference type="Pfam" id="PF00669">
    <property type="entry name" value="Flagellin_N"/>
    <property type="match status" value="1"/>
</dbReference>
<dbReference type="PRINTS" id="PR00207">
    <property type="entry name" value="FLAGELLIN"/>
</dbReference>
<name>A0ABZ2N607_9BACI</name>
<evidence type="ECO:0000256" key="2">
    <source>
        <dbReference type="ARBA" id="ARBA00020110"/>
    </source>
</evidence>
<keyword evidence="3 4" id="KW-0975">Bacterial flagellum</keyword>
<evidence type="ECO:0000313" key="7">
    <source>
        <dbReference type="EMBL" id="WXB92737.1"/>
    </source>
</evidence>
<dbReference type="InterPro" id="IPR001029">
    <property type="entry name" value="Flagellin_N"/>
</dbReference>
<dbReference type="InterPro" id="IPR046358">
    <property type="entry name" value="Flagellin_C"/>
</dbReference>
<dbReference type="InterPro" id="IPR001492">
    <property type="entry name" value="Flagellin"/>
</dbReference>
<reference evidence="7 8" key="1">
    <citation type="submission" date="2024-02" db="EMBL/GenBank/DDBJ databases">
        <title>Seven novel Bacillus-like species.</title>
        <authorList>
            <person name="Liu G."/>
        </authorList>
    </citation>
    <scope>NUCLEOTIDE SEQUENCE [LARGE SCALE GENOMIC DNA]</scope>
    <source>
        <strain evidence="7 8">FJAT-52991</strain>
    </source>
</reference>
<keyword evidence="7" id="KW-0969">Cilium</keyword>
<organism evidence="7 8">
    <name type="scientific">Bacillus kandeliae</name>
    <dbReference type="NCBI Taxonomy" id="3129297"/>
    <lineage>
        <taxon>Bacteria</taxon>
        <taxon>Bacillati</taxon>
        <taxon>Bacillota</taxon>
        <taxon>Bacilli</taxon>
        <taxon>Bacillales</taxon>
        <taxon>Bacillaceae</taxon>
        <taxon>Bacillus</taxon>
    </lineage>
</organism>
<dbReference type="Gene3D" id="1.20.1330.10">
    <property type="entry name" value="f41 fragment of flagellin, N-terminal domain"/>
    <property type="match status" value="1"/>
</dbReference>
<dbReference type="EMBL" id="CP147404">
    <property type="protein sequence ID" value="WXB92737.1"/>
    <property type="molecule type" value="Genomic_DNA"/>
</dbReference>
<proteinExistence type="inferred from homology"/>
<gene>
    <name evidence="7" type="ORF">WDJ61_16155</name>
</gene>
<dbReference type="Proteomes" id="UP001387364">
    <property type="component" value="Chromosome"/>
</dbReference>
<evidence type="ECO:0000256" key="4">
    <source>
        <dbReference type="RuleBase" id="RU362073"/>
    </source>
</evidence>
<evidence type="ECO:0000313" key="8">
    <source>
        <dbReference type="Proteomes" id="UP001387364"/>
    </source>
</evidence>
<feature type="domain" description="Flagellin C-terminal" evidence="6">
    <location>
        <begin position="183"/>
        <end position="268"/>
    </location>
</feature>
<dbReference type="SUPFAM" id="SSF64518">
    <property type="entry name" value="Phase 1 flagellin"/>
    <property type="match status" value="1"/>
</dbReference>
<comment type="subcellular location">
    <subcellularLocation>
        <location evidence="4">Secreted</location>
    </subcellularLocation>
    <subcellularLocation>
        <location evidence="4">Bacterial flagellum</location>
    </subcellularLocation>
</comment>
<evidence type="ECO:0000256" key="3">
    <source>
        <dbReference type="ARBA" id="ARBA00023143"/>
    </source>
</evidence>
<evidence type="ECO:0000259" key="5">
    <source>
        <dbReference type="Pfam" id="PF00669"/>
    </source>
</evidence>
<accession>A0ABZ2N607</accession>
<dbReference type="PANTHER" id="PTHR42792:SF2">
    <property type="entry name" value="FLAGELLIN"/>
    <property type="match status" value="1"/>
</dbReference>
<evidence type="ECO:0000256" key="1">
    <source>
        <dbReference type="ARBA" id="ARBA00005709"/>
    </source>
</evidence>
<keyword evidence="4" id="KW-0964">Secreted</keyword>
<comment type="function">
    <text evidence="4">Flagellin is the subunit protein which polymerizes to form the filaments of bacterial flagella.</text>
</comment>